<feature type="compositionally biased region" description="Basic and acidic residues" evidence="2">
    <location>
        <begin position="319"/>
        <end position="328"/>
    </location>
</feature>
<reference evidence="3" key="1">
    <citation type="journal article" date="2014" name="Nat. Commun.">
        <title>The tobacco genome sequence and its comparison with those of tomato and potato.</title>
        <authorList>
            <person name="Sierro N."/>
            <person name="Battey J.N."/>
            <person name="Ouadi S."/>
            <person name="Bakaher N."/>
            <person name="Bovet L."/>
            <person name="Willig A."/>
            <person name="Goepfert S."/>
            <person name="Peitsch M.C."/>
            <person name="Ivanov N.V."/>
        </authorList>
    </citation>
    <scope>NUCLEOTIDE SEQUENCE [LARGE SCALE GENOMIC DNA]</scope>
</reference>
<dbReference type="RefSeq" id="XP_016477079.1">
    <property type="nucleotide sequence ID" value="XM_016621593.1"/>
</dbReference>
<dbReference type="OrthoDB" id="1913731at2759"/>
<evidence type="ECO:0000313" key="3">
    <source>
        <dbReference type="Proteomes" id="UP000790787"/>
    </source>
</evidence>
<dbReference type="PANTHER" id="PTHR35689:SF1">
    <property type="entry name" value="EARLY ENDOSOME ANTIGEN"/>
    <property type="match status" value="1"/>
</dbReference>
<dbReference type="GeneID" id="107798584"/>
<proteinExistence type="predicted"/>
<dbReference type="Proteomes" id="UP000790787">
    <property type="component" value="Chromosome 12"/>
</dbReference>
<feature type="compositionally biased region" description="Low complexity" evidence="2">
    <location>
        <begin position="273"/>
        <end position="283"/>
    </location>
</feature>
<dbReference type="PANTHER" id="PTHR35689">
    <property type="entry name" value="EARLY ENDOSOME ANTIGEN"/>
    <property type="match status" value="1"/>
</dbReference>
<dbReference type="AlphaFoldDB" id="A0A1S4AKD9"/>
<evidence type="ECO:0000256" key="2">
    <source>
        <dbReference type="SAM" id="MobiDB-lite"/>
    </source>
</evidence>
<organism evidence="3 4">
    <name type="scientific">Nicotiana tabacum</name>
    <name type="common">Common tobacco</name>
    <dbReference type="NCBI Taxonomy" id="4097"/>
    <lineage>
        <taxon>Eukaryota</taxon>
        <taxon>Viridiplantae</taxon>
        <taxon>Streptophyta</taxon>
        <taxon>Embryophyta</taxon>
        <taxon>Tracheophyta</taxon>
        <taxon>Spermatophyta</taxon>
        <taxon>Magnoliopsida</taxon>
        <taxon>eudicotyledons</taxon>
        <taxon>Gunneridae</taxon>
        <taxon>Pentapetalae</taxon>
        <taxon>asterids</taxon>
        <taxon>lamiids</taxon>
        <taxon>Solanales</taxon>
        <taxon>Solanaceae</taxon>
        <taxon>Nicotianoideae</taxon>
        <taxon>Nicotianeae</taxon>
        <taxon>Nicotiana</taxon>
    </lineage>
</organism>
<feature type="region of interest" description="Disordered" evidence="2">
    <location>
        <begin position="267"/>
        <end position="328"/>
    </location>
</feature>
<evidence type="ECO:0000256" key="1">
    <source>
        <dbReference type="SAM" id="Coils"/>
    </source>
</evidence>
<dbReference type="RefSeq" id="XP_016477079.1">
    <property type="nucleotide sequence ID" value="XM_016621593.2"/>
</dbReference>
<keyword evidence="1" id="KW-0175">Coiled coil</keyword>
<dbReference type="PaxDb" id="4097-A0A1S4AKD9"/>
<reference evidence="4" key="2">
    <citation type="submission" date="2025-08" db="UniProtKB">
        <authorList>
            <consortium name="RefSeq"/>
        </authorList>
    </citation>
    <scope>IDENTIFICATION</scope>
    <source>
        <tissue evidence="4">Leaf</tissue>
    </source>
</reference>
<name>A0A1S4AKD9_TOBAC</name>
<evidence type="ECO:0000313" key="4">
    <source>
        <dbReference type="RefSeq" id="XP_016477079.1"/>
    </source>
</evidence>
<protein>
    <submittedName>
        <fullName evidence="4">Centlein-like</fullName>
    </submittedName>
    <submittedName>
        <fullName evidence="4">Uncharacterized protein LOC107798584</fullName>
    </submittedName>
</protein>
<feature type="coiled-coil region" evidence="1">
    <location>
        <begin position="217"/>
        <end position="258"/>
    </location>
</feature>
<keyword evidence="3" id="KW-1185">Reference proteome</keyword>
<dbReference type="STRING" id="4097.A0A1S4AKD9"/>
<dbReference type="OMA" id="MWNSLRP"/>
<gene>
    <name evidence="4" type="primary">LOC107798584</name>
</gene>
<dbReference type="KEGG" id="nta:107798584"/>
<sequence>MDLSQETEDYIRESIEYSLGLPVSTQTLQLKLRASEESLTHLRNQYLSLQAKLKEKDATIERTRAESSMNASALKKFVEENQRLAVECSNLLAQCKRWEKECSLYDHDREALMDFGNEADERAKEAEIRVHDLEEEVQKLSEELHFYKSQYEAQLDDTATDDVSVEENLLDTLLETLIGKDDAASTAHAFLEANGGMEVCQRLLTKWKRLRPSTQKAVALAAEVKTLQKEKEHLRINLHKAEDEVQVLFEENSVLDKENKRLIRLYQKEKNTPSSVGKPSSGKGNKRKSSPKISSPVEGKLDFSEVDSLRQPLSPLRENSPEYRSCKK</sequence>
<accession>A0A1S4AKD9</accession>
<feature type="coiled-coil region" evidence="1">
    <location>
        <begin position="32"/>
        <end position="157"/>
    </location>
</feature>